<dbReference type="Gene3D" id="3.60.10.10">
    <property type="entry name" value="Endonuclease/exonuclease/phosphatase"/>
    <property type="match status" value="1"/>
</dbReference>
<name>A0AA47MJT8_MERPO</name>
<evidence type="ECO:0000256" key="1">
    <source>
        <dbReference type="SAM" id="MobiDB-lite"/>
    </source>
</evidence>
<dbReference type="InterPro" id="IPR015095">
    <property type="entry name" value="AlkB_hom8_N"/>
</dbReference>
<dbReference type="PANTHER" id="PTHR47510">
    <property type="entry name" value="REVERSE TRANSCRIPTASE DOMAIN-CONTAINING PROTEIN"/>
    <property type="match status" value="1"/>
</dbReference>
<dbReference type="GO" id="GO:0003964">
    <property type="term" value="F:RNA-directed DNA polymerase activity"/>
    <property type="evidence" value="ECO:0007669"/>
    <property type="project" value="UniProtKB-KW"/>
</dbReference>
<evidence type="ECO:0000313" key="4">
    <source>
        <dbReference type="Proteomes" id="UP001174136"/>
    </source>
</evidence>
<feature type="domain" description="Reverse transcriptase" evidence="2">
    <location>
        <begin position="497"/>
        <end position="760"/>
    </location>
</feature>
<keyword evidence="3" id="KW-0808">Transferase</keyword>
<dbReference type="Proteomes" id="UP001174136">
    <property type="component" value="Unassembled WGS sequence"/>
</dbReference>
<evidence type="ECO:0000259" key="2">
    <source>
        <dbReference type="PROSITE" id="PS50878"/>
    </source>
</evidence>
<proteinExistence type="predicted"/>
<dbReference type="SUPFAM" id="SSF56219">
    <property type="entry name" value="DNase I-like"/>
    <property type="match status" value="1"/>
</dbReference>
<keyword evidence="3" id="KW-0695">RNA-directed DNA polymerase</keyword>
<dbReference type="AlphaFoldDB" id="A0AA47MJT8"/>
<accession>A0AA47MJT8</accession>
<dbReference type="PROSITE" id="PS50878">
    <property type="entry name" value="RT_POL"/>
    <property type="match status" value="1"/>
</dbReference>
<comment type="caution">
    <text evidence="3">The sequence shown here is derived from an EMBL/GenBank/DDBJ whole genome shotgun (WGS) entry which is preliminary data.</text>
</comment>
<protein>
    <submittedName>
        <fullName evidence="3">RNA-directed DNA polymerase from mobile element jockey</fullName>
    </submittedName>
</protein>
<dbReference type="Pfam" id="PF09004">
    <property type="entry name" value="ALKBH8_N"/>
    <property type="match status" value="1"/>
</dbReference>
<dbReference type="GO" id="GO:0016706">
    <property type="term" value="F:2-oxoglutarate-dependent dioxygenase activity"/>
    <property type="evidence" value="ECO:0007669"/>
    <property type="project" value="InterPro"/>
</dbReference>
<feature type="region of interest" description="Disordered" evidence="1">
    <location>
        <begin position="1"/>
        <end position="33"/>
    </location>
</feature>
<dbReference type="EMBL" id="JAOPHQ010003879">
    <property type="protein sequence ID" value="KAK0141409.1"/>
    <property type="molecule type" value="Genomic_DNA"/>
</dbReference>
<dbReference type="CDD" id="cd01650">
    <property type="entry name" value="RT_nLTR_like"/>
    <property type="match status" value="1"/>
</dbReference>
<keyword evidence="4" id="KW-1185">Reference proteome</keyword>
<dbReference type="InterPro" id="IPR000477">
    <property type="entry name" value="RT_dom"/>
</dbReference>
<reference evidence="3" key="1">
    <citation type="journal article" date="2023" name="Front. Mar. Sci.">
        <title>A new Merluccius polli reference genome to investigate the effects of global change in West African waters.</title>
        <authorList>
            <person name="Mateo J.L."/>
            <person name="Blanco-Fernandez C."/>
            <person name="Garcia-Vazquez E."/>
            <person name="Machado-Schiaffino G."/>
        </authorList>
    </citation>
    <scope>NUCLEOTIDE SEQUENCE</scope>
    <source>
        <strain evidence="3">C29</strain>
        <tissue evidence="3">Fin</tissue>
    </source>
</reference>
<dbReference type="InterPro" id="IPR036691">
    <property type="entry name" value="Endo/exonu/phosph_ase_sf"/>
</dbReference>
<gene>
    <name evidence="3" type="primary">pol_60</name>
    <name evidence="3" type="ORF">N1851_021579</name>
</gene>
<dbReference type="InterPro" id="IPR043502">
    <property type="entry name" value="DNA/RNA_pol_sf"/>
</dbReference>
<sequence>MQRSTPAPTIPPLCPRRRRRRKQKTRRGKRSGLRARLQANLYKPALPSLFLANARSLTNKMDEIRLQVVSGKRDSCVAIVTETWLDEKIPDAAVELASRTVLRADRTADSDKRRGGGLALYVHNSWCTDISIMGTHCSPDLEYLAVKCRPFKLVREFCAVIITAVYIPPRANAKLALEELYRFISEQMNAYPEAAVIVAGDFNHVELKAVFPKFQKQIKFPTRENNILDQVYCNISGAYRAVAAPHLAMSDHISVELLPAYVPVICRTRPTTKTVQVWSEVASSTLQDCFEHTDWGVFKEASDLETYTTSVLDYVQFCTDAVLPTKTIKVFPNQKPWMDSKVRSLLRARDTAFRSGDRLAYSSARRELREGIQLAKHRHKHRIEEHFGEDNPRSMWRGIRAITDYKQSERQVSHDPTLPDTLNSFFARFETTSGEETEHLPRLEEQPQPLILQLHQVSSSLRRINIRKAAGPDRVSGWTLKMCADQLAGVFLDIFNLSLLLATVPLCLKSSIIVPVPKKSAVTCNNDYRPVALTPCFERLILKYIKDLIPVGLDSHQFAYRGNRSTEDAVSIGLHSALTHLERPNSYVRMLFADFSSAFNTVIPDKLVLKLHKLGLPASLCHWIRDFLTNRSQVVRIGNRTSSSLVLNTGTPQGCVLSPALFTLYTHDCSANHPTNLVVKFANDTTVVGLISDNDETHYREEIQLLTRWCSDNNLMLNTSKTKEVIVDYRKSRRTEHAPLLISGGEVERVDYIKFLGIHISSDLTWSLNTSHLVKKAQKRLYFLRKLKRAGLSSRLLSNFYRSTIESILCTGVTVWYGSCTAQDKKDLTRVVKTAQGIVGGPLPNLDSLYTSRLQKKARCIATDPTHPGYGLFVPLPSRKRYRHLNTRTNRLKNSFFPRAVRELIPSP</sequence>
<feature type="compositionally biased region" description="Basic residues" evidence="1">
    <location>
        <begin position="15"/>
        <end position="33"/>
    </location>
</feature>
<evidence type="ECO:0000313" key="3">
    <source>
        <dbReference type="EMBL" id="KAK0141409.1"/>
    </source>
</evidence>
<organism evidence="3 4">
    <name type="scientific">Merluccius polli</name>
    <name type="common">Benguela hake</name>
    <name type="synonym">Merluccius cadenati</name>
    <dbReference type="NCBI Taxonomy" id="89951"/>
    <lineage>
        <taxon>Eukaryota</taxon>
        <taxon>Metazoa</taxon>
        <taxon>Chordata</taxon>
        <taxon>Craniata</taxon>
        <taxon>Vertebrata</taxon>
        <taxon>Euteleostomi</taxon>
        <taxon>Actinopterygii</taxon>
        <taxon>Neopterygii</taxon>
        <taxon>Teleostei</taxon>
        <taxon>Neoteleostei</taxon>
        <taxon>Acanthomorphata</taxon>
        <taxon>Zeiogadaria</taxon>
        <taxon>Gadariae</taxon>
        <taxon>Gadiformes</taxon>
        <taxon>Gadoidei</taxon>
        <taxon>Merlucciidae</taxon>
        <taxon>Merluccius</taxon>
    </lineage>
</organism>
<dbReference type="SUPFAM" id="SSF56672">
    <property type="entry name" value="DNA/RNA polymerases"/>
    <property type="match status" value="1"/>
</dbReference>
<dbReference type="PANTHER" id="PTHR47510:SF3">
    <property type="entry name" value="ENDO_EXONUCLEASE_PHOSPHATASE DOMAIN-CONTAINING PROTEIN"/>
    <property type="match status" value="1"/>
</dbReference>
<keyword evidence="3" id="KW-0548">Nucleotidyltransferase</keyword>
<dbReference type="Pfam" id="PF00078">
    <property type="entry name" value="RVT_1"/>
    <property type="match status" value="1"/>
</dbReference>
<dbReference type="GO" id="GO:0008168">
    <property type="term" value="F:methyltransferase activity"/>
    <property type="evidence" value="ECO:0007669"/>
    <property type="project" value="InterPro"/>
</dbReference>